<dbReference type="GO" id="GO:0004252">
    <property type="term" value="F:serine-type endopeptidase activity"/>
    <property type="evidence" value="ECO:0007669"/>
    <property type="project" value="InterPro"/>
</dbReference>
<dbReference type="RefSeq" id="WP_126866545.1">
    <property type="nucleotide sequence ID" value="NZ_JAUSTX010000036.1"/>
</dbReference>
<keyword evidence="9" id="KW-0645">Protease</keyword>
<dbReference type="GO" id="GO:0016020">
    <property type="term" value="C:membrane"/>
    <property type="evidence" value="ECO:0007669"/>
    <property type="project" value="UniProtKB-SubCell"/>
</dbReference>
<accession>A0A3S0TXJ6</accession>
<feature type="transmembrane region" description="Helical" evidence="7">
    <location>
        <begin position="121"/>
        <end position="139"/>
    </location>
</feature>
<keyword evidence="5 7" id="KW-1133">Transmembrane helix</keyword>
<gene>
    <name evidence="9" type="ORF">ELQ35_17725</name>
</gene>
<keyword evidence="4" id="KW-0378">Hydrolase</keyword>
<dbReference type="InterPro" id="IPR035952">
    <property type="entry name" value="Rhomboid-like_sf"/>
</dbReference>
<dbReference type="EMBL" id="RYZZ01000031">
    <property type="protein sequence ID" value="RUQ26975.1"/>
    <property type="molecule type" value="Genomic_DNA"/>
</dbReference>
<keyword evidence="10" id="KW-1185">Reference proteome</keyword>
<evidence type="ECO:0000256" key="5">
    <source>
        <dbReference type="ARBA" id="ARBA00022989"/>
    </source>
</evidence>
<dbReference type="PANTHER" id="PTHR43731:SF14">
    <property type="entry name" value="PRESENILIN-ASSOCIATED RHOMBOID-LIKE PROTEIN, MITOCHONDRIAL"/>
    <property type="match status" value="1"/>
</dbReference>
<keyword evidence="6 7" id="KW-0472">Membrane</keyword>
<keyword evidence="3 7" id="KW-0812">Transmembrane</keyword>
<evidence type="ECO:0000313" key="10">
    <source>
        <dbReference type="Proteomes" id="UP000267430"/>
    </source>
</evidence>
<evidence type="ECO:0000256" key="3">
    <source>
        <dbReference type="ARBA" id="ARBA00022692"/>
    </source>
</evidence>
<dbReference type="PANTHER" id="PTHR43731">
    <property type="entry name" value="RHOMBOID PROTEASE"/>
    <property type="match status" value="1"/>
</dbReference>
<sequence>MFTRTESFQQFIRLYPVVCILLALNILLFLLTFLPFFPEYLLLERWSGYNRFIAAGEWWRLVTSIFLHRSFSHLLFNCFSIIILAPALEKMLGRIRFCFFFLIAGIIANIATYLLTPPAFSHVGASNAILGVLGFYVYLAAFHKQMMSRQHAMTIYALTAVSVFMTFMQPETNHIGHLSGLAAGVVLAPLFRKKLSLF</sequence>
<dbReference type="Proteomes" id="UP000267430">
    <property type="component" value="Unassembled WGS sequence"/>
</dbReference>
<dbReference type="GO" id="GO:0006508">
    <property type="term" value="P:proteolysis"/>
    <property type="evidence" value="ECO:0007669"/>
    <property type="project" value="UniProtKB-KW"/>
</dbReference>
<evidence type="ECO:0000313" key="9">
    <source>
        <dbReference type="EMBL" id="RUQ26975.1"/>
    </source>
</evidence>
<proteinExistence type="inferred from homology"/>
<dbReference type="InterPro" id="IPR050925">
    <property type="entry name" value="Rhomboid_protease_S54"/>
</dbReference>
<evidence type="ECO:0000259" key="8">
    <source>
        <dbReference type="Pfam" id="PF01694"/>
    </source>
</evidence>
<feature type="transmembrane region" description="Helical" evidence="7">
    <location>
        <begin position="12"/>
        <end position="38"/>
    </location>
</feature>
<comment type="similarity">
    <text evidence="2">Belongs to the peptidase S54 family.</text>
</comment>
<comment type="subcellular location">
    <subcellularLocation>
        <location evidence="1">Membrane</location>
        <topology evidence="1">Multi-pass membrane protein</topology>
    </subcellularLocation>
</comment>
<reference evidence="9 10" key="1">
    <citation type="submission" date="2018-12" db="EMBL/GenBank/DDBJ databases">
        <title>Bacillus chawlae sp. nov., Bacillus glennii sp. nov., and Bacillus saganii sp. nov. Isolated from the Vehicle Assembly Building at Kennedy Space Center where the Viking Spacecraft were Assembled.</title>
        <authorList>
            <person name="Seuylemezian A."/>
            <person name="Vaishampayan P."/>
        </authorList>
    </citation>
    <scope>NUCLEOTIDE SEQUENCE [LARGE SCALE GENOMIC DNA]</scope>
    <source>
        <strain evidence="9 10">L5</strain>
    </source>
</reference>
<evidence type="ECO:0000256" key="7">
    <source>
        <dbReference type="SAM" id="Phobius"/>
    </source>
</evidence>
<evidence type="ECO:0000256" key="6">
    <source>
        <dbReference type="ARBA" id="ARBA00023136"/>
    </source>
</evidence>
<dbReference type="InterPro" id="IPR022764">
    <property type="entry name" value="Peptidase_S54_rhomboid_dom"/>
</dbReference>
<organism evidence="9 10">
    <name type="scientific">Peribacillus cavernae</name>
    <dbReference type="NCBI Taxonomy" id="1674310"/>
    <lineage>
        <taxon>Bacteria</taxon>
        <taxon>Bacillati</taxon>
        <taxon>Bacillota</taxon>
        <taxon>Bacilli</taxon>
        <taxon>Bacillales</taxon>
        <taxon>Bacillaceae</taxon>
        <taxon>Peribacillus</taxon>
    </lineage>
</organism>
<feature type="transmembrane region" description="Helical" evidence="7">
    <location>
        <begin position="151"/>
        <end position="168"/>
    </location>
</feature>
<evidence type="ECO:0000256" key="4">
    <source>
        <dbReference type="ARBA" id="ARBA00022801"/>
    </source>
</evidence>
<dbReference type="OrthoDB" id="9813074at2"/>
<feature type="domain" description="Peptidase S54 rhomboid" evidence="8">
    <location>
        <begin position="56"/>
        <end position="193"/>
    </location>
</feature>
<dbReference type="Pfam" id="PF01694">
    <property type="entry name" value="Rhomboid"/>
    <property type="match status" value="1"/>
</dbReference>
<name>A0A3S0TXJ6_9BACI</name>
<feature type="transmembrane region" description="Helical" evidence="7">
    <location>
        <begin position="97"/>
        <end position="115"/>
    </location>
</feature>
<dbReference type="SUPFAM" id="SSF144091">
    <property type="entry name" value="Rhomboid-like"/>
    <property type="match status" value="1"/>
</dbReference>
<evidence type="ECO:0000256" key="1">
    <source>
        <dbReference type="ARBA" id="ARBA00004141"/>
    </source>
</evidence>
<dbReference type="Gene3D" id="1.20.1540.10">
    <property type="entry name" value="Rhomboid-like"/>
    <property type="match status" value="1"/>
</dbReference>
<dbReference type="AlphaFoldDB" id="A0A3S0TXJ6"/>
<protein>
    <submittedName>
        <fullName evidence="9">Rhomboid family intramembrane serine protease</fullName>
    </submittedName>
</protein>
<feature type="transmembrane region" description="Helical" evidence="7">
    <location>
        <begin position="174"/>
        <end position="191"/>
    </location>
</feature>
<comment type="caution">
    <text evidence="9">The sequence shown here is derived from an EMBL/GenBank/DDBJ whole genome shotgun (WGS) entry which is preliminary data.</text>
</comment>
<feature type="transmembrane region" description="Helical" evidence="7">
    <location>
        <begin position="58"/>
        <end position="85"/>
    </location>
</feature>
<evidence type="ECO:0000256" key="2">
    <source>
        <dbReference type="ARBA" id="ARBA00009045"/>
    </source>
</evidence>